<organism evidence="2">
    <name type="scientific">uncultured marine virus</name>
    <dbReference type="NCBI Taxonomy" id="186617"/>
    <lineage>
        <taxon>Viruses</taxon>
        <taxon>environmental samples</taxon>
    </lineage>
</organism>
<protein>
    <submittedName>
        <fullName evidence="2">Uncharacterized protein</fullName>
    </submittedName>
</protein>
<name>A0A0F7LAG8_9VIRU</name>
<reference evidence="2" key="1">
    <citation type="journal article" date="2015" name="Front. Microbiol.">
        <title>Combining genomic sequencing methods to explore viral diversity and reveal potential virus-host interactions.</title>
        <authorList>
            <person name="Chow C.E."/>
            <person name="Winget D.M."/>
            <person name="White R.A.III."/>
            <person name="Hallam S.J."/>
            <person name="Suttle C.A."/>
        </authorList>
    </citation>
    <scope>NUCLEOTIDE SEQUENCE</scope>
    <source>
        <strain evidence="2">Oxic1_6</strain>
    </source>
</reference>
<evidence type="ECO:0000256" key="1">
    <source>
        <dbReference type="SAM" id="MobiDB-lite"/>
    </source>
</evidence>
<feature type="region of interest" description="Disordered" evidence="1">
    <location>
        <begin position="1"/>
        <end position="50"/>
    </location>
</feature>
<accession>A0A0F7LAG8</accession>
<dbReference type="EMBL" id="KR029601">
    <property type="protein sequence ID" value="AKH48086.1"/>
    <property type="molecule type" value="Genomic_DNA"/>
</dbReference>
<reference evidence="2" key="2">
    <citation type="submission" date="2015-03" db="EMBL/GenBank/DDBJ databases">
        <authorList>
            <person name="Chow C.-E.T."/>
            <person name="Winget D.M."/>
            <person name="White R.A.III."/>
            <person name="Hallam S.J."/>
            <person name="Suttle C.A."/>
        </authorList>
    </citation>
    <scope>NUCLEOTIDE SEQUENCE</scope>
    <source>
        <strain evidence="2">Oxic1_6</strain>
    </source>
</reference>
<sequence length="50" mass="5680">MINSPSRACLLTVVPSSRRTRRPPPRSQSNPRARRAASRSARAGIRWTHR</sequence>
<evidence type="ECO:0000313" key="2">
    <source>
        <dbReference type="EMBL" id="AKH48086.1"/>
    </source>
</evidence>
<proteinExistence type="predicted"/>